<sequence>MTASAPTREVATSPVTASSSRSARQPGATHATQRSDIQGLRAVAVLLVVAYHLRPDRLTGGFIGVDVFFVISGFLIVGTLAREAESTGSVRLRAFYARRIRRLIPAATVVLVATMAATVLVLPVSRWRAVSQDVLAAALQVQNWALALGSGSYDDATAAVSPLQHYWSLAVEEQFYLVTPFLLLAALWVARRRGATRMPAMIGALAVVTVLSFAHSVLFSRGGSDVAYFATTTRVWELGLGGLLAMLLLSGRLGAAPARGLLGWIGLAAIGASALSLTGSADFPGWVAAVPVLGTCLVLWSGAAGDPAQEHAPSDPWWSAAGFLSRRPLTYVGDISYSLYLWHWPAVVFFLYLVERQPTKRDLLVLLPLMLVVAAVSKAQVEDRFRRARPAPAGRGRHGALAFPESRAFALGATLLVVSLVVSAGPWAYVKVREAGLSAVGLDADHPGGAAPLPEELPPAEPGIAVLPDPLVAMDDRSLTMTDPCDKYVPGTAAGACAFGDVSAAQSVVLVGDSHASHFSTALADVSEQTGWRLEARVRAGCPFNAVPAVSPNHTYTECVDANRAIVDEILQLRPEVVVSSAMVPEGYDDVLEFRWPSRDALIEGYRELWRPILEAGIRVVVVRDVPFPRYTGPECVEENGPASAECALTRAEAEEYADPQVEAAEGMSGVSVVDLTDHFCNSDTCPAVVGNVLVYRDNHVTDTFARSLAPALGRGIGLL</sequence>
<evidence type="ECO:0000313" key="6">
    <source>
        <dbReference type="Proteomes" id="UP000198507"/>
    </source>
</evidence>
<keyword evidence="6" id="KW-1185">Reference proteome</keyword>
<dbReference type="GO" id="GO:0016020">
    <property type="term" value="C:membrane"/>
    <property type="evidence" value="ECO:0007669"/>
    <property type="project" value="TreeGrafter"/>
</dbReference>
<dbReference type="OrthoDB" id="3404679at2"/>
<dbReference type="RefSeq" id="WP_091446425.1">
    <property type="nucleotide sequence ID" value="NZ_FOIE01000008.1"/>
</dbReference>
<dbReference type="AlphaFoldDB" id="A0A1I0H4Q0"/>
<dbReference type="GO" id="GO:0009103">
    <property type="term" value="P:lipopolysaccharide biosynthetic process"/>
    <property type="evidence" value="ECO:0007669"/>
    <property type="project" value="TreeGrafter"/>
</dbReference>
<keyword evidence="5" id="KW-0808">Transferase</keyword>
<feature type="transmembrane region" description="Helical" evidence="2">
    <location>
        <begin position="103"/>
        <end position="124"/>
    </location>
</feature>
<feature type="region of interest" description="Disordered" evidence="1">
    <location>
        <begin position="1"/>
        <end position="34"/>
    </location>
</feature>
<proteinExistence type="predicted"/>
<keyword evidence="5" id="KW-0378">Hydrolase</keyword>
<dbReference type="Proteomes" id="UP000198507">
    <property type="component" value="Unassembled WGS sequence"/>
</dbReference>
<dbReference type="EMBL" id="FOIE01000008">
    <property type="protein sequence ID" value="SET77798.1"/>
    <property type="molecule type" value="Genomic_DNA"/>
</dbReference>
<dbReference type="PANTHER" id="PTHR23028">
    <property type="entry name" value="ACETYLTRANSFERASE"/>
    <property type="match status" value="1"/>
</dbReference>
<evidence type="ECO:0000259" key="3">
    <source>
        <dbReference type="Pfam" id="PF01757"/>
    </source>
</evidence>
<feature type="transmembrane region" description="Helical" evidence="2">
    <location>
        <begin position="174"/>
        <end position="190"/>
    </location>
</feature>
<keyword evidence="2" id="KW-0472">Membrane</keyword>
<feature type="compositionally biased region" description="Polar residues" evidence="1">
    <location>
        <begin position="13"/>
        <end position="23"/>
    </location>
</feature>
<keyword evidence="5" id="KW-0012">Acyltransferase</keyword>
<feature type="transmembrane region" description="Helical" evidence="2">
    <location>
        <begin position="261"/>
        <end position="281"/>
    </location>
</feature>
<dbReference type="InterPro" id="IPR050879">
    <property type="entry name" value="Acyltransferase_3"/>
</dbReference>
<evidence type="ECO:0000256" key="2">
    <source>
        <dbReference type="SAM" id="Phobius"/>
    </source>
</evidence>
<feature type="domain" description="Acyltransferase 3" evidence="3">
    <location>
        <begin position="36"/>
        <end position="373"/>
    </location>
</feature>
<organism evidence="5 6">
    <name type="scientific">Geodermatophilus poikilotrophus</name>
    <dbReference type="NCBI Taxonomy" id="1333667"/>
    <lineage>
        <taxon>Bacteria</taxon>
        <taxon>Bacillati</taxon>
        <taxon>Actinomycetota</taxon>
        <taxon>Actinomycetes</taxon>
        <taxon>Geodermatophilales</taxon>
        <taxon>Geodermatophilaceae</taxon>
        <taxon>Geodermatophilus</taxon>
    </lineage>
</organism>
<name>A0A1I0H4Q0_9ACTN</name>
<dbReference type="GO" id="GO:0016747">
    <property type="term" value="F:acyltransferase activity, transferring groups other than amino-acyl groups"/>
    <property type="evidence" value="ECO:0007669"/>
    <property type="project" value="InterPro"/>
</dbReference>
<feature type="transmembrane region" description="Helical" evidence="2">
    <location>
        <begin position="226"/>
        <end position="249"/>
    </location>
</feature>
<feature type="transmembrane region" description="Helical" evidence="2">
    <location>
        <begin position="61"/>
        <end position="82"/>
    </location>
</feature>
<evidence type="ECO:0000259" key="4">
    <source>
        <dbReference type="Pfam" id="PF19040"/>
    </source>
</evidence>
<gene>
    <name evidence="5" type="ORF">SAMN04488546_3566</name>
</gene>
<dbReference type="GO" id="GO:0016787">
    <property type="term" value="F:hydrolase activity"/>
    <property type="evidence" value="ECO:0007669"/>
    <property type="project" value="UniProtKB-KW"/>
</dbReference>
<evidence type="ECO:0000313" key="5">
    <source>
        <dbReference type="EMBL" id="SET77798.1"/>
    </source>
</evidence>
<keyword evidence="2" id="KW-0812">Transmembrane</keyword>
<feature type="transmembrane region" description="Helical" evidence="2">
    <location>
        <begin position="408"/>
        <end position="430"/>
    </location>
</feature>
<keyword evidence="2" id="KW-1133">Transmembrane helix</keyword>
<feature type="domain" description="SGNH" evidence="4">
    <location>
        <begin position="494"/>
        <end position="713"/>
    </location>
</feature>
<evidence type="ECO:0000256" key="1">
    <source>
        <dbReference type="SAM" id="MobiDB-lite"/>
    </source>
</evidence>
<dbReference type="Pfam" id="PF01757">
    <property type="entry name" value="Acyl_transf_3"/>
    <property type="match status" value="1"/>
</dbReference>
<dbReference type="InterPro" id="IPR002656">
    <property type="entry name" value="Acyl_transf_3_dom"/>
</dbReference>
<reference evidence="6" key="1">
    <citation type="submission" date="2016-10" db="EMBL/GenBank/DDBJ databases">
        <authorList>
            <person name="Varghese N."/>
            <person name="Submissions S."/>
        </authorList>
    </citation>
    <scope>NUCLEOTIDE SEQUENCE [LARGE SCALE GENOMIC DNA]</scope>
    <source>
        <strain evidence="6">DSM 44209</strain>
    </source>
</reference>
<protein>
    <submittedName>
        <fullName evidence="5">Peptidoglycan/LPS O-acetylase OafA/YrhL, contains acyltransferase and SGNH-hydrolase domains</fullName>
    </submittedName>
</protein>
<dbReference type="SUPFAM" id="SSF52266">
    <property type="entry name" value="SGNH hydrolase"/>
    <property type="match status" value="1"/>
</dbReference>
<dbReference type="PANTHER" id="PTHR23028:SF53">
    <property type="entry name" value="ACYL_TRANSF_3 DOMAIN-CONTAINING PROTEIN"/>
    <property type="match status" value="1"/>
</dbReference>
<dbReference type="Pfam" id="PF19040">
    <property type="entry name" value="SGNH"/>
    <property type="match status" value="1"/>
</dbReference>
<feature type="transmembrane region" description="Helical" evidence="2">
    <location>
        <begin position="335"/>
        <end position="354"/>
    </location>
</feature>
<accession>A0A1I0H4Q0</accession>
<dbReference type="InterPro" id="IPR043968">
    <property type="entry name" value="SGNH"/>
</dbReference>
<feature type="transmembrane region" description="Helical" evidence="2">
    <location>
        <begin position="202"/>
        <end position="220"/>
    </location>
</feature>